<evidence type="ECO:0000313" key="3">
    <source>
        <dbReference type="EMBL" id="KAF5851945.1"/>
    </source>
</evidence>
<evidence type="ECO:0000256" key="2">
    <source>
        <dbReference type="SAM" id="SignalP"/>
    </source>
</evidence>
<feature type="transmembrane region" description="Helical" evidence="1">
    <location>
        <begin position="94"/>
        <end position="110"/>
    </location>
</feature>
<keyword evidence="1" id="KW-0812">Transmembrane</keyword>
<evidence type="ECO:0000256" key="1">
    <source>
        <dbReference type="SAM" id="Phobius"/>
    </source>
</evidence>
<keyword evidence="1" id="KW-0472">Membrane</keyword>
<reference evidence="3" key="1">
    <citation type="submission" date="2019-11" db="EMBL/GenBank/DDBJ databases">
        <title>Bipolaris sorokiniana Genome sequencing.</title>
        <authorList>
            <person name="Wang H."/>
        </authorList>
    </citation>
    <scope>NUCLEOTIDE SEQUENCE</scope>
</reference>
<gene>
    <name evidence="3" type="ORF">GGP41_000688</name>
</gene>
<dbReference type="Proteomes" id="UP000624244">
    <property type="component" value="Unassembled WGS sequence"/>
</dbReference>
<organism evidence="3 4">
    <name type="scientific">Cochliobolus sativus</name>
    <name type="common">Common root rot and spot blotch fungus</name>
    <name type="synonym">Bipolaris sorokiniana</name>
    <dbReference type="NCBI Taxonomy" id="45130"/>
    <lineage>
        <taxon>Eukaryota</taxon>
        <taxon>Fungi</taxon>
        <taxon>Dikarya</taxon>
        <taxon>Ascomycota</taxon>
        <taxon>Pezizomycotina</taxon>
        <taxon>Dothideomycetes</taxon>
        <taxon>Pleosporomycetidae</taxon>
        <taxon>Pleosporales</taxon>
        <taxon>Pleosporineae</taxon>
        <taxon>Pleosporaceae</taxon>
        <taxon>Bipolaris</taxon>
    </lineage>
</organism>
<dbReference type="AlphaFoldDB" id="A0A8H5ZPQ3"/>
<proteinExistence type="predicted"/>
<dbReference type="OMA" id="IAVGWYQ"/>
<protein>
    <recommendedName>
        <fullName evidence="5">Major facilitator superfamily (MFS) profile domain-containing protein</fullName>
    </recommendedName>
</protein>
<feature type="signal peptide" evidence="2">
    <location>
        <begin position="1"/>
        <end position="23"/>
    </location>
</feature>
<accession>A0A8H5ZPQ3</accession>
<evidence type="ECO:0008006" key="5">
    <source>
        <dbReference type="Google" id="ProtNLM"/>
    </source>
</evidence>
<comment type="caution">
    <text evidence="3">The sequence shown here is derived from an EMBL/GenBank/DDBJ whole genome shotgun (WGS) entry which is preliminary data.</text>
</comment>
<feature type="transmembrane region" description="Helical" evidence="1">
    <location>
        <begin position="47"/>
        <end position="65"/>
    </location>
</feature>
<keyword evidence="1" id="KW-1133">Transmembrane helix</keyword>
<feature type="chain" id="PRO_5034319850" description="Major facilitator superfamily (MFS) profile domain-containing protein" evidence="2">
    <location>
        <begin position="24"/>
        <end position="111"/>
    </location>
</feature>
<keyword evidence="2" id="KW-0732">Signal</keyword>
<dbReference type="EMBL" id="WNKQ01000004">
    <property type="protein sequence ID" value="KAF5851945.1"/>
    <property type="molecule type" value="Genomic_DNA"/>
</dbReference>
<sequence length="111" mass="12407">MSPFSRMARMLLILHSLVNMALGAYSFVNTQEYAAITGVEASDRALQSIGLSTIAVGWYQLIFTLQGNRRMMASMIPLRCGFAAVMSMWDKTPLVLYELCVVWFCLLAIFA</sequence>
<evidence type="ECO:0000313" key="4">
    <source>
        <dbReference type="Proteomes" id="UP000624244"/>
    </source>
</evidence>
<name>A0A8H5ZPQ3_COCSA</name>